<evidence type="ECO:0000313" key="2">
    <source>
        <dbReference type="Proteomes" id="UP000321926"/>
    </source>
</evidence>
<comment type="caution">
    <text evidence="1">The sequence shown here is derived from an EMBL/GenBank/DDBJ whole genome shotgun (WGS) entry which is preliminary data.</text>
</comment>
<dbReference type="AlphaFoldDB" id="A0A5C8ITZ8"/>
<organism evidence="1 2">
    <name type="scientific">Pontibacter qinzhouensis</name>
    <dbReference type="NCBI Taxonomy" id="2603253"/>
    <lineage>
        <taxon>Bacteria</taxon>
        <taxon>Pseudomonadati</taxon>
        <taxon>Bacteroidota</taxon>
        <taxon>Cytophagia</taxon>
        <taxon>Cytophagales</taxon>
        <taxon>Hymenobacteraceae</taxon>
        <taxon>Pontibacter</taxon>
    </lineage>
</organism>
<proteinExistence type="predicted"/>
<evidence type="ECO:0008006" key="3">
    <source>
        <dbReference type="Google" id="ProtNLM"/>
    </source>
</evidence>
<evidence type="ECO:0000313" key="1">
    <source>
        <dbReference type="EMBL" id="TXK25018.1"/>
    </source>
</evidence>
<dbReference type="RefSeq" id="WP_147923941.1">
    <property type="nucleotide sequence ID" value="NZ_VRTY01000133.1"/>
</dbReference>
<name>A0A5C8ITZ8_9BACT</name>
<reference evidence="1 2" key="1">
    <citation type="submission" date="2019-08" db="EMBL/GenBank/DDBJ databases">
        <authorList>
            <person name="Shi S."/>
        </authorList>
    </citation>
    <scope>NUCLEOTIDE SEQUENCE [LARGE SCALE GENOMIC DNA]</scope>
    <source>
        <strain evidence="1 2">GY10130</strain>
    </source>
</reference>
<accession>A0A5C8ITZ8</accession>
<dbReference type="Proteomes" id="UP000321926">
    <property type="component" value="Unassembled WGS sequence"/>
</dbReference>
<keyword evidence="2" id="KW-1185">Reference proteome</keyword>
<dbReference type="OrthoDB" id="853480at2"/>
<dbReference type="EMBL" id="VRTY01000133">
    <property type="protein sequence ID" value="TXK25018.1"/>
    <property type="molecule type" value="Genomic_DNA"/>
</dbReference>
<gene>
    <name evidence="1" type="ORF">FVR03_22035</name>
</gene>
<sequence length="134" mass="14829">MSRTQLESSIRMKPPQQLVNPGKIYIYGSYLLINEKYKGVHIINNTNPAMPEQLGFLQVPGNIDFAVKKQVLYVDNAVDLVAVNLQDLEHITIAKRIKDAFPPLTPPDGRTGMVSSANAPADAVIVSWELKTNN</sequence>
<protein>
    <recommendedName>
        <fullName evidence="3">YncE family protein</fullName>
    </recommendedName>
</protein>